<evidence type="ECO:0000313" key="10">
    <source>
        <dbReference type="Proteomes" id="UP000481360"/>
    </source>
</evidence>
<dbReference type="NCBIfam" id="NF003992">
    <property type="entry name" value="PRK05472.2-1"/>
    <property type="match status" value="1"/>
</dbReference>
<dbReference type="InterPro" id="IPR003781">
    <property type="entry name" value="CoA-bd"/>
</dbReference>
<reference evidence="9 10" key="1">
    <citation type="submission" date="2020-03" db="EMBL/GenBank/DDBJ databases">
        <title>Isolation and identification of active actinomycetes.</title>
        <authorList>
            <person name="Sun X."/>
        </authorList>
    </citation>
    <scope>NUCLEOTIDE SEQUENCE [LARGE SCALE GENOMIC DNA]</scope>
    <source>
        <strain evidence="9 10">NEAU-D13</strain>
    </source>
</reference>
<dbReference type="InterPro" id="IPR058236">
    <property type="entry name" value="Rex_actinobacterial-type"/>
</dbReference>
<evidence type="ECO:0000256" key="4">
    <source>
        <dbReference type="ARBA" id="ARBA00023027"/>
    </source>
</evidence>
<dbReference type="NCBIfam" id="NF003993">
    <property type="entry name" value="PRK05472.2-2"/>
    <property type="match status" value="1"/>
</dbReference>
<comment type="subcellular location">
    <subcellularLocation>
        <location evidence="7">Cytoplasm</location>
    </subcellularLocation>
</comment>
<feature type="binding site" evidence="7">
    <location>
        <begin position="101"/>
        <end position="106"/>
    </location>
    <ligand>
        <name>NAD(+)</name>
        <dbReference type="ChEBI" id="CHEBI:57540"/>
    </ligand>
</feature>
<dbReference type="HAMAP" id="MF_01131">
    <property type="entry name" value="Rex"/>
    <property type="match status" value="1"/>
</dbReference>
<dbReference type="EMBL" id="JAAMPJ010000001">
    <property type="protein sequence ID" value="NGY58809.1"/>
    <property type="molecule type" value="Genomic_DNA"/>
</dbReference>
<dbReference type="InterPro" id="IPR009718">
    <property type="entry name" value="Rex_DNA-bd_C_dom"/>
</dbReference>
<dbReference type="SMART" id="SM00881">
    <property type="entry name" value="CoA_binding"/>
    <property type="match status" value="1"/>
</dbReference>
<dbReference type="NCBIfam" id="NF003995">
    <property type="entry name" value="PRK05472.2-4"/>
    <property type="match status" value="1"/>
</dbReference>
<evidence type="ECO:0000256" key="7">
    <source>
        <dbReference type="HAMAP-Rule" id="MF_01131"/>
    </source>
</evidence>
<dbReference type="GO" id="GO:0051775">
    <property type="term" value="P:response to redox state"/>
    <property type="evidence" value="ECO:0007669"/>
    <property type="project" value="InterPro"/>
</dbReference>
<comment type="similarity">
    <text evidence="7">Belongs to the transcriptional regulatory Rex family.</text>
</comment>
<dbReference type="SUPFAM" id="SSF51735">
    <property type="entry name" value="NAD(P)-binding Rossmann-fold domains"/>
    <property type="match status" value="1"/>
</dbReference>
<feature type="DNA-binding region" description="H-T-H motif" evidence="7">
    <location>
        <begin position="27"/>
        <end position="66"/>
    </location>
</feature>
<accession>A0A7C9RN22</accession>
<keyword evidence="10" id="KW-1185">Reference proteome</keyword>
<dbReference type="PANTHER" id="PTHR35786:SF1">
    <property type="entry name" value="REDOX-SENSING TRANSCRIPTIONAL REPRESSOR REX 1"/>
    <property type="match status" value="1"/>
</dbReference>
<dbReference type="InterPro" id="IPR036388">
    <property type="entry name" value="WH-like_DNA-bd_sf"/>
</dbReference>
<keyword evidence="3 7" id="KW-0805">Transcription regulation</keyword>
<evidence type="ECO:0000256" key="3">
    <source>
        <dbReference type="ARBA" id="ARBA00023015"/>
    </source>
</evidence>
<evidence type="ECO:0000256" key="1">
    <source>
        <dbReference type="ARBA" id="ARBA00022490"/>
    </source>
</evidence>
<keyword evidence="6 7" id="KW-0804">Transcription</keyword>
<organism evidence="9 10">
    <name type="scientific">Lentzea alba</name>
    <dbReference type="NCBI Taxonomy" id="2714351"/>
    <lineage>
        <taxon>Bacteria</taxon>
        <taxon>Bacillati</taxon>
        <taxon>Actinomycetota</taxon>
        <taxon>Actinomycetes</taxon>
        <taxon>Pseudonocardiales</taxon>
        <taxon>Pseudonocardiaceae</taxon>
        <taxon>Lentzea</taxon>
    </lineage>
</organism>
<dbReference type="InterPro" id="IPR022876">
    <property type="entry name" value="Tscrpt_rep_Rex"/>
</dbReference>
<dbReference type="SUPFAM" id="SSF46785">
    <property type="entry name" value="Winged helix' DNA-binding domain"/>
    <property type="match status" value="1"/>
</dbReference>
<dbReference type="NCBIfam" id="NF003994">
    <property type="entry name" value="PRK05472.2-3"/>
    <property type="match status" value="1"/>
</dbReference>
<feature type="domain" description="CoA-binding" evidence="8">
    <location>
        <begin position="90"/>
        <end position="191"/>
    </location>
</feature>
<dbReference type="InterPro" id="IPR036291">
    <property type="entry name" value="NAD(P)-bd_dom_sf"/>
</dbReference>
<dbReference type="PANTHER" id="PTHR35786">
    <property type="entry name" value="REDOX-SENSING TRANSCRIPTIONAL REPRESSOR REX"/>
    <property type="match status" value="1"/>
</dbReference>
<comment type="function">
    <text evidence="7">Modulates transcription in response to changes in cellular NADH/NAD(+) redox state.</text>
</comment>
<keyword evidence="4 7" id="KW-0520">NAD</keyword>
<protein>
    <recommendedName>
        <fullName evidence="7">Redox-sensing transcriptional repressor Rex</fullName>
    </recommendedName>
</protein>
<dbReference type="Gene3D" id="1.10.10.10">
    <property type="entry name" value="Winged helix-like DNA-binding domain superfamily/Winged helix DNA-binding domain"/>
    <property type="match status" value="1"/>
</dbReference>
<dbReference type="NCBIfam" id="NF003989">
    <property type="entry name" value="PRK05472.1-3"/>
    <property type="match status" value="1"/>
</dbReference>
<dbReference type="GO" id="GO:0003700">
    <property type="term" value="F:DNA-binding transcription factor activity"/>
    <property type="evidence" value="ECO:0007669"/>
    <property type="project" value="UniProtKB-UniRule"/>
</dbReference>
<dbReference type="RefSeq" id="WP_166044766.1">
    <property type="nucleotide sequence ID" value="NZ_JAAMPJ010000001.1"/>
</dbReference>
<evidence type="ECO:0000259" key="8">
    <source>
        <dbReference type="SMART" id="SM00881"/>
    </source>
</evidence>
<dbReference type="NCBIfam" id="NF003996">
    <property type="entry name" value="PRK05472.2-5"/>
    <property type="match status" value="1"/>
</dbReference>
<dbReference type="Pfam" id="PF02629">
    <property type="entry name" value="CoA_binding"/>
    <property type="match status" value="1"/>
</dbReference>
<keyword evidence="2 7" id="KW-0678">Repressor</keyword>
<gene>
    <name evidence="7" type="primary">rex</name>
    <name evidence="9" type="ORF">G7043_07690</name>
</gene>
<evidence type="ECO:0000313" key="9">
    <source>
        <dbReference type="EMBL" id="NGY58809.1"/>
    </source>
</evidence>
<evidence type="ECO:0000256" key="6">
    <source>
        <dbReference type="ARBA" id="ARBA00023163"/>
    </source>
</evidence>
<name>A0A7C9RN22_9PSEU</name>
<dbReference type="Proteomes" id="UP000481360">
    <property type="component" value="Unassembled WGS sequence"/>
</dbReference>
<keyword evidence="5 7" id="KW-0238">DNA-binding</keyword>
<dbReference type="GO" id="GO:0045892">
    <property type="term" value="P:negative regulation of DNA-templated transcription"/>
    <property type="evidence" value="ECO:0007669"/>
    <property type="project" value="InterPro"/>
</dbReference>
<dbReference type="Pfam" id="PF06971">
    <property type="entry name" value="Put_DNA-bind_N"/>
    <property type="match status" value="1"/>
</dbReference>
<keyword evidence="1 7" id="KW-0963">Cytoplasm</keyword>
<dbReference type="Gene3D" id="3.40.50.720">
    <property type="entry name" value="NAD(P)-binding Rossmann-like Domain"/>
    <property type="match status" value="1"/>
</dbReference>
<comment type="caution">
    <text evidence="9">The sequence shown here is derived from an EMBL/GenBank/DDBJ whole genome shotgun (WGS) entry which is preliminary data.</text>
</comment>
<dbReference type="InterPro" id="IPR036390">
    <property type="entry name" value="WH_DNA-bd_sf"/>
</dbReference>
<proteinExistence type="inferred from homology"/>
<evidence type="ECO:0000256" key="2">
    <source>
        <dbReference type="ARBA" id="ARBA00022491"/>
    </source>
</evidence>
<dbReference type="GO" id="GO:0003677">
    <property type="term" value="F:DNA binding"/>
    <property type="evidence" value="ECO:0007669"/>
    <property type="project" value="UniProtKB-UniRule"/>
</dbReference>
<dbReference type="GO" id="GO:0005737">
    <property type="term" value="C:cytoplasm"/>
    <property type="evidence" value="ECO:0007669"/>
    <property type="project" value="UniProtKB-SubCell"/>
</dbReference>
<dbReference type="AlphaFoldDB" id="A0A7C9RN22"/>
<comment type="subunit">
    <text evidence="7">Homodimer.</text>
</comment>
<sequence length="242" mass="25194">MNTTPAEPADRERARAIPEAAVARLAVYLRVLSGMADQGVNAVSSEELSQAAGVNAAKLRKDLSYIGSYGTRGVGYDVEVLVSHIERILGLTRNHSVAVVGIGNLGHALANYGGFPGRGFPVTALFDVDADLVGIPVGGIPVSHIDDITAVCVEREVSIGVIATPPPAAQSVCDRLVSAGVQCILNFAPVVLQVPDNVEVRKVDLAVEMQILSFHVARRADEAAGVSVGNNGLGVDGMVIRP</sequence>
<evidence type="ECO:0000256" key="5">
    <source>
        <dbReference type="ARBA" id="ARBA00023125"/>
    </source>
</evidence>